<sequence length="52" mass="6100">MIHYRKILELHDEGGHCRKYWSLSSKSNRGHRFGRKEGISLSVGRRNDGQMD</sequence>
<protein>
    <submittedName>
        <fullName evidence="2">Uncharacterized protein</fullName>
    </submittedName>
</protein>
<dbReference type="EMBL" id="JBHTCO010000018">
    <property type="protein sequence ID" value="MFC7394075.1"/>
    <property type="molecule type" value="Genomic_DNA"/>
</dbReference>
<name>A0ABW2PZF2_9BACL</name>
<feature type="region of interest" description="Disordered" evidence="1">
    <location>
        <begin position="31"/>
        <end position="52"/>
    </location>
</feature>
<evidence type="ECO:0000256" key="1">
    <source>
        <dbReference type="SAM" id="MobiDB-lite"/>
    </source>
</evidence>
<keyword evidence="3" id="KW-1185">Reference proteome</keyword>
<evidence type="ECO:0000313" key="3">
    <source>
        <dbReference type="Proteomes" id="UP001596505"/>
    </source>
</evidence>
<proteinExistence type="predicted"/>
<dbReference type="Proteomes" id="UP001596505">
    <property type="component" value="Unassembled WGS sequence"/>
</dbReference>
<accession>A0ABW2PZF2</accession>
<reference evidence="3" key="1">
    <citation type="journal article" date="2019" name="Int. J. Syst. Evol. Microbiol.">
        <title>The Global Catalogue of Microorganisms (GCM) 10K type strain sequencing project: providing services to taxonomists for standard genome sequencing and annotation.</title>
        <authorList>
            <consortium name="The Broad Institute Genomics Platform"/>
            <consortium name="The Broad Institute Genome Sequencing Center for Infectious Disease"/>
            <person name="Wu L."/>
            <person name="Ma J."/>
        </authorList>
    </citation>
    <scope>NUCLEOTIDE SEQUENCE [LARGE SCALE GENOMIC DNA]</scope>
    <source>
        <strain evidence="3">CGMCC 1.16305</strain>
    </source>
</reference>
<organism evidence="2 3">
    <name type="scientific">Scopulibacillus cellulosilyticus</name>
    <dbReference type="NCBI Taxonomy" id="2665665"/>
    <lineage>
        <taxon>Bacteria</taxon>
        <taxon>Bacillati</taxon>
        <taxon>Bacillota</taxon>
        <taxon>Bacilli</taxon>
        <taxon>Bacillales</taxon>
        <taxon>Sporolactobacillaceae</taxon>
        <taxon>Scopulibacillus</taxon>
    </lineage>
</organism>
<gene>
    <name evidence="2" type="ORF">ACFQRG_14045</name>
</gene>
<comment type="caution">
    <text evidence="2">The sequence shown here is derived from an EMBL/GenBank/DDBJ whole genome shotgun (WGS) entry which is preliminary data.</text>
</comment>
<dbReference type="RefSeq" id="WP_380967070.1">
    <property type="nucleotide sequence ID" value="NZ_JBHTCO010000018.1"/>
</dbReference>
<evidence type="ECO:0000313" key="2">
    <source>
        <dbReference type="EMBL" id="MFC7394075.1"/>
    </source>
</evidence>